<keyword evidence="2 5" id="KW-0540">Nuclease</keyword>
<dbReference type="GO" id="GO:0008855">
    <property type="term" value="F:exodeoxyribonuclease VII activity"/>
    <property type="evidence" value="ECO:0007669"/>
    <property type="project" value="UniProtKB-EC"/>
</dbReference>
<dbReference type="Proteomes" id="UP001059934">
    <property type="component" value="Chromosome"/>
</dbReference>
<dbReference type="InterPro" id="IPR025824">
    <property type="entry name" value="OB-fold_nuc-bd_dom"/>
</dbReference>
<evidence type="ECO:0000313" key="9">
    <source>
        <dbReference type="EMBL" id="UVW35814.1"/>
    </source>
</evidence>
<dbReference type="Pfam" id="PF13742">
    <property type="entry name" value="tRNA_anti_2"/>
    <property type="match status" value="1"/>
</dbReference>
<evidence type="ECO:0000256" key="3">
    <source>
        <dbReference type="ARBA" id="ARBA00022801"/>
    </source>
</evidence>
<evidence type="ECO:0000256" key="4">
    <source>
        <dbReference type="ARBA" id="ARBA00022839"/>
    </source>
</evidence>
<proteinExistence type="inferred from homology"/>
<evidence type="ECO:0000259" key="8">
    <source>
        <dbReference type="Pfam" id="PF13742"/>
    </source>
</evidence>
<dbReference type="EMBL" id="CP103416">
    <property type="protein sequence ID" value="UVW35814.1"/>
    <property type="molecule type" value="Genomic_DNA"/>
</dbReference>
<feature type="domain" description="Exonuclease VII large subunit C-terminal" evidence="7">
    <location>
        <begin position="127"/>
        <end position="437"/>
    </location>
</feature>
<dbReference type="PANTHER" id="PTHR30008">
    <property type="entry name" value="EXODEOXYRIBONUCLEASE 7 LARGE SUBUNIT"/>
    <property type="match status" value="1"/>
</dbReference>
<evidence type="ECO:0000259" key="7">
    <source>
        <dbReference type="Pfam" id="PF02601"/>
    </source>
</evidence>
<keyword evidence="1 5" id="KW-0963">Cytoplasm</keyword>
<comment type="function">
    <text evidence="5">Bidirectionally degrades single-stranded DNA into large acid-insoluble oligonucleotides, which are then degraded further into small acid-soluble oligonucleotides.</text>
</comment>
<keyword evidence="10" id="KW-1185">Reference proteome</keyword>
<keyword evidence="4 5" id="KW-0269">Exonuclease</keyword>
<evidence type="ECO:0000256" key="5">
    <source>
        <dbReference type="HAMAP-Rule" id="MF_00378"/>
    </source>
</evidence>
<dbReference type="NCBIfam" id="TIGR00237">
    <property type="entry name" value="xseA"/>
    <property type="match status" value="1"/>
</dbReference>
<evidence type="ECO:0000256" key="1">
    <source>
        <dbReference type="ARBA" id="ARBA00022490"/>
    </source>
</evidence>
<evidence type="ECO:0000256" key="6">
    <source>
        <dbReference type="RuleBase" id="RU004355"/>
    </source>
</evidence>
<evidence type="ECO:0000256" key="2">
    <source>
        <dbReference type="ARBA" id="ARBA00022722"/>
    </source>
</evidence>
<dbReference type="PANTHER" id="PTHR30008:SF0">
    <property type="entry name" value="EXODEOXYRIBONUCLEASE 7 LARGE SUBUNIT"/>
    <property type="match status" value="1"/>
</dbReference>
<dbReference type="InterPro" id="IPR020579">
    <property type="entry name" value="Exonuc_VII_lsu_C"/>
</dbReference>
<dbReference type="Pfam" id="PF02601">
    <property type="entry name" value="Exonuc_VII_L"/>
    <property type="match status" value="1"/>
</dbReference>
<dbReference type="CDD" id="cd04489">
    <property type="entry name" value="ExoVII_LU_OBF"/>
    <property type="match status" value="1"/>
</dbReference>
<comment type="subunit">
    <text evidence="5">Heterooligomer composed of large and small subunits.</text>
</comment>
<organism evidence="9 10">
    <name type="scientific">SAR92 clade bacterium H455</name>
    <dbReference type="NCBI Taxonomy" id="2974818"/>
    <lineage>
        <taxon>Bacteria</taxon>
        <taxon>Pseudomonadati</taxon>
        <taxon>Pseudomonadota</taxon>
        <taxon>Gammaproteobacteria</taxon>
        <taxon>Cellvibrionales</taxon>
        <taxon>Porticoccaceae</taxon>
        <taxon>SAR92 clade</taxon>
    </lineage>
</organism>
<gene>
    <name evidence="5 9" type="primary">xseA</name>
    <name evidence="9" type="ORF">NYF23_04175</name>
</gene>
<reference evidence="9" key="1">
    <citation type="submission" date="2022-08" db="EMBL/GenBank/DDBJ databases">
        <title>Catabolic pathway analysis in culturable SAR92 clade bacteria reveals their overlooked roles in DMSP degradation in coastal seas.</title>
        <authorList>
            <person name="He X."/>
            <person name="Zhang X."/>
            <person name="Zhang Y."/>
        </authorList>
    </citation>
    <scope>NUCLEOTIDE SEQUENCE</scope>
    <source>
        <strain evidence="9">H455</strain>
    </source>
</reference>
<protein>
    <recommendedName>
        <fullName evidence="5">Exodeoxyribonuclease 7 large subunit</fullName>
        <ecNumber evidence="5">3.1.11.6</ecNumber>
    </recommendedName>
    <alternativeName>
        <fullName evidence="5">Exodeoxyribonuclease VII large subunit</fullName>
        <shortName evidence="5">Exonuclease VII large subunit</shortName>
    </alternativeName>
</protein>
<comment type="similarity">
    <text evidence="5 6">Belongs to the XseA family.</text>
</comment>
<dbReference type="InterPro" id="IPR003753">
    <property type="entry name" value="Exonuc_VII_L"/>
</dbReference>
<sequence>MKYNPPERQIFSVSQLNRSVRHLIETQLPLLWVEGEISNFARPASGHWYLTLKDDQAQVRCAMFRNSNQRVGFKPANGTQVLVRCRAGLYEGRGEYQLVIEHMEEAGFGALQRQFEELKQRLGDEGLFDNQHKKPMPDSVSHIGVITSATGAAVKDVLSVLERRFPSIKVSIFPTAVQGEQAAKQIVEAISNANQLGHCDALIVGRGGGSLEDLWPFNEELVARAIFASAIPIVSAVGHEVDFTIADFVADLRAPTPSAAAELLSPDGEDILNQFEGFEILLTEAVGRKIQQLGQRADYLKKRLRHPGHKLQEQNQHLDHLDIRLRQAINSRLEQRRQRMNRVQSQLARVHPGEAIGDYHQLVARYVKQMSRSVKQQLEIRRSKTGQAMHLLDTVSPLKTLGRGYSIIRNADNAVIKSVASVSEGDVLRGQLEDGEVVFAVTGTTTKTL</sequence>
<dbReference type="HAMAP" id="MF_00378">
    <property type="entry name" value="Exonuc_7_L"/>
    <property type="match status" value="1"/>
</dbReference>
<name>A0ABY5TPR4_9GAMM</name>
<comment type="catalytic activity">
    <reaction evidence="5 6">
        <text>Exonucleolytic cleavage in either 5'- to 3'- or 3'- to 5'-direction to yield nucleoside 5'-phosphates.</text>
        <dbReference type="EC" id="3.1.11.6"/>
    </reaction>
</comment>
<evidence type="ECO:0000313" key="10">
    <source>
        <dbReference type="Proteomes" id="UP001059934"/>
    </source>
</evidence>
<dbReference type="EC" id="3.1.11.6" evidence="5"/>
<accession>A0ABY5TPR4</accession>
<feature type="domain" description="OB-fold nucleic acid binding" evidence="8">
    <location>
        <begin position="11"/>
        <end position="104"/>
    </location>
</feature>
<comment type="subcellular location">
    <subcellularLocation>
        <location evidence="5 6">Cytoplasm</location>
    </subcellularLocation>
</comment>
<keyword evidence="3 5" id="KW-0378">Hydrolase</keyword>